<gene>
    <name evidence="2" type="ORF">SORBI_3009G056950</name>
</gene>
<keyword evidence="3" id="KW-1185">Reference proteome</keyword>
<feature type="compositionally biased region" description="Pro residues" evidence="1">
    <location>
        <begin position="73"/>
        <end position="83"/>
    </location>
</feature>
<sequence length="106" mass="10731">MDAHADLALQANGVEGVSVRARAHEASKRSISSSSYLSSSSENPPPREPETAMGVSKPPPSELSISSSSLAPLGPPTASPPTPSSVASAGQGRRSRLPETPPLSSS</sequence>
<dbReference type="EMBL" id="CM000768">
    <property type="protein sequence ID" value="OQU77501.1"/>
    <property type="molecule type" value="Genomic_DNA"/>
</dbReference>
<reference evidence="2 3" key="1">
    <citation type="journal article" date="2009" name="Nature">
        <title>The Sorghum bicolor genome and the diversification of grasses.</title>
        <authorList>
            <person name="Paterson A.H."/>
            <person name="Bowers J.E."/>
            <person name="Bruggmann R."/>
            <person name="Dubchak I."/>
            <person name="Grimwood J."/>
            <person name="Gundlach H."/>
            <person name="Haberer G."/>
            <person name="Hellsten U."/>
            <person name="Mitros T."/>
            <person name="Poliakov A."/>
            <person name="Schmutz J."/>
            <person name="Spannagl M."/>
            <person name="Tang H."/>
            <person name="Wang X."/>
            <person name="Wicker T."/>
            <person name="Bharti A.K."/>
            <person name="Chapman J."/>
            <person name="Feltus F.A."/>
            <person name="Gowik U."/>
            <person name="Grigoriev I.V."/>
            <person name="Lyons E."/>
            <person name="Maher C.A."/>
            <person name="Martis M."/>
            <person name="Narechania A."/>
            <person name="Otillar R.P."/>
            <person name="Penning B.W."/>
            <person name="Salamov A.A."/>
            <person name="Wang Y."/>
            <person name="Zhang L."/>
            <person name="Carpita N.C."/>
            <person name="Freeling M."/>
            <person name="Gingle A.R."/>
            <person name="Hash C.T."/>
            <person name="Keller B."/>
            <person name="Klein P."/>
            <person name="Kresovich S."/>
            <person name="McCann M.C."/>
            <person name="Ming R."/>
            <person name="Peterson D.G."/>
            <person name="Mehboob-ur-Rahman"/>
            <person name="Ware D."/>
            <person name="Westhoff P."/>
            <person name="Mayer K.F."/>
            <person name="Messing J."/>
            <person name="Rokhsar D.S."/>
        </authorList>
    </citation>
    <scope>NUCLEOTIDE SEQUENCE [LARGE SCALE GENOMIC DNA]</scope>
    <source>
        <strain evidence="3">cv. BTx623</strain>
    </source>
</reference>
<evidence type="ECO:0000313" key="2">
    <source>
        <dbReference type="EMBL" id="OQU77501.1"/>
    </source>
</evidence>
<organism evidence="2 3">
    <name type="scientific">Sorghum bicolor</name>
    <name type="common">Sorghum</name>
    <name type="synonym">Sorghum vulgare</name>
    <dbReference type="NCBI Taxonomy" id="4558"/>
    <lineage>
        <taxon>Eukaryota</taxon>
        <taxon>Viridiplantae</taxon>
        <taxon>Streptophyta</taxon>
        <taxon>Embryophyta</taxon>
        <taxon>Tracheophyta</taxon>
        <taxon>Spermatophyta</taxon>
        <taxon>Magnoliopsida</taxon>
        <taxon>Liliopsida</taxon>
        <taxon>Poales</taxon>
        <taxon>Poaceae</taxon>
        <taxon>PACMAD clade</taxon>
        <taxon>Panicoideae</taxon>
        <taxon>Andropogonodae</taxon>
        <taxon>Andropogoneae</taxon>
        <taxon>Sorghinae</taxon>
        <taxon>Sorghum</taxon>
    </lineage>
</organism>
<name>A0A1Z5R246_SORBI</name>
<reference evidence="3" key="2">
    <citation type="journal article" date="2018" name="Plant J.">
        <title>The Sorghum bicolor reference genome: improved assembly, gene annotations, a transcriptome atlas, and signatures of genome organization.</title>
        <authorList>
            <person name="McCormick R.F."/>
            <person name="Truong S.K."/>
            <person name="Sreedasyam A."/>
            <person name="Jenkins J."/>
            <person name="Shu S."/>
            <person name="Sims D."/>
            <person name="Kennedy M."/>
            <person name="Amirebrahimi M."/>
            <person name="Weers B.D."/>
            <person name="McKinley B."/>
            <person name="Mattison A."/>
            <person name="Morishige D.T."/>
            <person name="Grimwood J."/>
            <person name="Schmutz J."/>
            <person name="Mullet J.E."/>
        </authorList>
    </citation>
    <scope>NUCLEOTIDE SEQUENCE [LARGE SCALE GENOMIC DNA]</scope>
    <source>
        <strain evidence="3">cv. BTx623</strain>
    </source>
</reference>
<feature type="compositionally biased region" description="Low complexity" evidence="1">
    <location>
        <begin position="29"/>
        <end position="42"/>
    </location>
</feature>
<dbReference type="AlphaFoldDB" id="A0A1Z5R246"/>
<proteinExistence type="predicted"/>
<dbReference type="InParanoid" id="A0A1Z5R246"/>
<feature type="region of interest" description="Disordered" evidence="1">
    <location>
        <begin position="1"/>
        <end position="106"/>
    </location>
</feature>
<evidence type="ECO:0000313" key="3">
    <source>
        <dbReference type="Proteomes" id="UP000000768"/>
    </source>
</evidence>
<evidence type="ECO:0000256" key="1">
    <source>
        <dbReference type="SAM" id="MobiDB-lite"/>
    </source>
</evidence>
<protein>
    <submittedName>
        <fullName evidence="2">Uncharacterized protein</fullName>
    </submittedName>
</protein>
<accession>A0A1Z5R246</accession>
<dbReference type="Gramene" id="OQU77501">
    <property type="protein sequence ID" value="OQU77501"/>
    <property type="gene ID" value="SORBI_3009G056950"/>
</dbReference>
<dbReference type="Proteomes" id="UP000000768">
    <property type="component" value="Chromosome 9"/>
</dbReference>
<feature type="compositionally biased region" description="Low complexity" evidence="1">
    <location>
        <begin position="62"/>
        <end position="72"/>
    </location>
</feature>